<evidence type="ECO:0000313" key="3">
    <source>
        <dbReference type="Proteomes" id="UP000523000"/>
    </source>
</evidence>
<organism evidence="2 3">
    <name type="scientific">Paeniglutamicibacter cryotolerans</name>
    <dbReference type="NCBI Taxonomy" id="670079"/>
    <lineage>
        <taxon>Bacteria</taxon>
        <taxon>Bacillati</taxon>
        <taxon>Actinomycetota</taxon>
        <taxon>Actinomycetes</taxon>
        <taxon>Micrococcales</taxon>
        <taxon>Micrococcaceae</taxon>
        <taxon>Paeniglutamicibacter</taxon>
    </lineage>
</organism>
<gene>
    <name evidence="2" type="ORF">E9229_002585</name>
</gene>
<feature type="compositionally biased region" description="Basic residues" evidence="1">
    <location>
        <begin position="10"/>
        <end position="24"/>
    </location>
</feature>
<dbReference type="AlphaFoldDB" id="A0A839QNN7"/>
<accession>A0A839QNN7</accession>
<name>A0A839QNN7_9MICC</name>
<dbReference type="EMBL" id="JACHVS010000001">
    <property type="protein sequence ID" value="MBB2996394.1"/>
    <property type="molecule type" value="Genomic_DNA"/>
</dbReference>
<sequence>MAARVELHQERRHRTNGRKLARGKTGKDNAGLVFKRPDKESKATLFDEGATAKRLARWTSAGCGDP</sequence>
<comment type="caution">
    <text evidence="2">The sequence shown here is derived from an EMBL/GenBank/DDBJ whole genome shotgun (WGS) entry which is preliminary data.</text>
</comment>
<evidence type="ECO:0000313" key="2">
    <source>
        <dbReference type="EMBL" id="MBB2996394.1"/>
    </source>
</evidence>
<evidence type="ECO:0000256" key="1">
    <source>
        <dbReference type="SAM" id="MobiDB-lite"/>
    </source>
</evidence>
<protein>
    <submittedName>
        <fullName evidence="2">Uncharacterized protein</fullName>
    </submittedName>
</protein>
<dbReference type="RefSeq" id="WP_183511670.1">
    <property type="nucleotide sequence ID" value="NZ_JACHVS010000001.1"/>
</dbReference>
<dbReference type="Proteomes" id="UP000523000">
    <property type="component" value="Unassembled WGS sequence"/>
</dbReference>
<reference evidence="2 3" key="1">
    <citation type="submission" date="2020-08" db="EMBL/GenBank/DDBJ databases">
        <title>Sequencing the genomes of 1000 actinobacteria strains.</title>
        <authorList>
            <person name="Klenk H.-P."/>
        </authorList>
    </citation>
    <scope>NUCLEOTIDE SEQUENCE [LARGE SCALE GENOMIC DNA]</scope>
    <source>
        <strain evidence="2 3">DSM 22826</strain>
    </source>
</reference>
<proteinExistence type="predicted"/>
<keyword evidence="3" id="KW-1185">Reference proteome</keyword>
<feature type="region of interest" description="Disordered" evidence="1">
    <location>
        <begin position="1"/>
        <end position="32"/>
    </location>
</feature>